<gene>
    <name evidence="2" type="ORF">VFPBJ_02332</name>
</gene>
<feature type="compositionally biased region" description="Basic and acidic residues" evidence="1">
    <location>
        <begin position="131"/>
        <end position="142"/>
    </location>
</feature>
<dbReference type="AlphaFoldDB" id="A0A179H091"/>
<evidence type="ECO:0000256" key="1">
    <source>
        <dbReference type="SAM" id="MobiDB-lite"/>
    </source>
</evidence>
<feature type="region of interest" description="Disordered" evidence="1">
    <location>
        <begin position="1"/>
        <end position="48"/>
    </location>
</feature>
<organism evidence="2 3">
    <name type="scientific">Purpureocillium lilacinum</name>
    <name type="common">Paecilomyces lilacinus</name>
    <dbReference type="NCBI Taxonomy" id="33203"/>
    <lineage>
        <taxon>Eukaryota</taxon>
        <taxon>Fungi</taxon>
        <taxon>Dikarya</taxon>
        <taxon>Ascomycota</taxon>
        <taxon>Pezizomycotina</taxon>
        <taxon>Sordariomycetes</taxon>
        <taxon>Hypocreomycetidae</taxon>
        <taxon>Hypocreales</taxon>
        <taxon>Ophiocordycipitaceae</taxon>
        <taxon>Purpureocillium</taxon>
    </lineage>
</organism>
<feature type="compositionally biased region" description="Basic and acidic residues" evidence="1">
    <location>
        <begin position="19"/>
        <end position="33"/>
    </location>
</feature>
<evidence type="ECO:0000313" key="2">
    <source>
        <dbReference type="EMBL" id="OAQ83564.1"/>
    </source>
</evidence>
<proteinExistence type="predicted"/>
<dbReference type="Proteomes" id="UP000078240">
    <property type="component" value="Unassembled WGS sequence"/>
</dbReference>
<feature type="compositionally biased region" description="Polar residues" evidence="1">
    <location>
        <begin position="151"/>
        <end position="167"/>
    </location>
</feature>
<comment type="caution">
    <text evidence="2">The sequence shown here is derived from an EMBL/GenBank/DDBJ whole genome shotgun (WGS) entry which is preliminary data.</text>
</comment>
<dbReference type="EMBL" id="LSBH01000002">
    <property type="protein sequence ID" value="OAQ83564.1"/>
    <property type="molecule type" value="Genomic_DNA"/>
</dbReference>
<evidence type="ECO:0000313" key="3">
    <source>
        <dbReference type="Proteomes" id="UP000078240"/>
    </source>
</evidence>
<sequence length="167" mass="18316">MAWHSMASHHGRARARIACTDRERERELSETERVTAGSRSKNQEGQQHWYASLSSRASAAWGLDLSSISSQSWPWVTRRLPGIQDTRPPGQSQFPHPGNGPIRIGTNGLPPGREPGGSSLDWARAARRASPLKEPDDLRLDDDASPFPDQIQISQPVSQLANTSASC</sequence>
<feature type="region of interest" description="Disordered" evidence="1">
    <location>
        <begin position="80"/>
        <end position="167"/>
    </location>
</feature>
<name>A0A179H091_PURLI</name>
<reference evidence="2 3" key="1">
    <citation type="submission" date="2016-01" db="EMBL/GenBank/DDBJ databases">
        <title>Biosynthesis of antibiotic leucinostatins and their inhibition on Phytophthora in bio-control Purpureocillium lilacinum.</title>
        <authorList>
            <person name="Wang G."/>
            <person name="Liu Z."/>
            <person name="Lin R."/>
            <person name="Li E."/>
            <person name="Mao Z."/>
            <person name="Ling J."/>
            <person name="Yin W."/>
            <person name="Xie B."/>
        </authorList>
    </citation>
    <scope>NUCLEOTIDE SEQUENCE [LARGE SCALE GENOMIC DNA]</scope>
    <source>
        <strain evidence="2">PLBJ-1</strain>
    </source>
</reference>
<protein>
    <submittedName>
        <fullName evidence="2">Uncharacterized protein</fullName>
    </submittedName>
</protein>
<accession>A0A179H091</accession>
<feature type="compositionally biased region" description="Polar residues" evidence="1">
    <location>
        <begin position="37"/>
        <end position="46"/>
    </location>
</feature>